<evidence type="ECO:0000313" key="2">
    <source>
        <dbReference type="EMBL" id="KFM65983.1"/>
    </source>
</evidence>
<gene>
    <name evidence="2" type="ORF">X975_03286</name>
</gene>
<dbReference type="AlphaFoldDB" id="A0A087TLJ4"/>
<evidence type="ECO:0000313" key="3">
    <source>
        <dbReference type="Proteomes" id="UP000054359"/>
    </source>
</evidence>
<protein>
    <submittedName>
        <fullName evidence="2">Uncharacterized protein</fullName>
    </submittedName>
</protein>
<evidence type="ECO:0000256" key="1">
    <source>
        <dbReference type="SAM" id="Phobius"/>
    </source>
</evidence>
<reference evidence="2 3" key="1">
    <citation type="submission" date="2013-11" db="EMBL/GenBank/DDBJ databases">
        <title>Genome sequencing of Stegodyphus mimosarum.</title>
        <authorList>
            <person name="Bechsgaard J."/>
        </authorList>
    </citation>
    <scope>NUCLEOTIDE SEQUENCE [LARGE SCALE GENOMIC DNA]</scope>
</reference>
<feature type="non-terminal residue" evidence="2">
    <location>
        <position position="39"/>
    </location>
</feature>
<dbReference type="Proteomes" id="UP000054359">
    <property type="component" value="Unassembled WGS sequence"/>
</dbReference>
<dbReference type="EMBL" id="KK115772">
    <property type="protein sequence ID" value="KFM65983.1"/>
    <property type="molecule type" value="Genomic_DNA"/>
</dbReference>
<keyword evidence="1" id="KW-0812">Transmembrane</keyword>
<feature type="transmembrane region" description="Helical" evidence="1">
    <location>
        <begin position="15"/>
        <end position="38"/>
    </location>
</feature>
<keyword evidence="1" id="KW-1133">Transmembrane helix</keyword>
<proteinExistence type="predicted"/>
<organism evidence="2 3">
    <name type="scientific">Stegodyphus mimosarum</name>
    <name type="common">African social velvet spider</name>
    <dbReference type="NCBI Taxonomy" id="407821"/>
    <lineage>
        <taxon>Eukaryota</taxon>
        <taxon>Metazoa</taxon>
        <taxon>Ecdysozoa</taxon>
        <taxon>Arthropoda</taxon>
        <taxon>Chelicerata</taxon>
        <taxon>Arachnida</taxon>
        <taxon>Araneae</taxon>
        <taxon>Araneomorphae</taxon>
        <taxon>Entelegynae</taxon>
        <taxon>Eresoidea</taxon>
        <taxon>Eresidae</taxon>
        <taxon>Stegodyphus</taxon>
    </lineage>
</organism>
<keyword evidence="1" id="KW-0472">Membrane</keyword>
<keyword evidence="3" id="KW-1185">Reference proteome</keyword>
<name>A0A087TLJ4_STEMI</name>
<sequence length="39" mass="5030">MYFKSFYYNILQKHYFCPLFCTLGIHIYVYEDIVFWIYF</sequence>
<accession>A0A087TLJ4</accession>